<dbReference type="EMBL" id="KL363273">
    <property type="protein sequence ID" value="KFD49335.1"/>
    <property type="molecule type" value="Genomic_DNA"/>
</dbReference>
<keyword evidence="1" id="KW-0732">Signal</keyword>
<dbReference type="AlphaFoldDB" id="A0A085NMB1"/>
<evidence type="ECO:0000256" key="1">
    <source>
        <dbReference type="SAM" id="SignalP"/>
    </source>
</evidence>
<dbReference type="EMBL" id="KL367486">
    <property type="protein sequence ID" value="KFD70607.1"/>
    <property type="molecule type" value="Genomic_DNA"/>
</dbReference>
<evidence type="ECO:0000313" key="3">
    <source>
        <dbReference type="EMBL" id="KFD70607.1"/>
    </source>
</evidence>
<sequence length="263" mass="29841">MPLLHASVLILLASVGAADFVCKDELGDYFQCFSSQVKVFLSNNSDWEEKKAEALQCFVSSGCQEPTLNYSEDVSKLSAMNKSEAYFKCIGDTIRDMVSMAEKCIAAEMPGFQFSKLPRNGDIDSNASEYTYVIMKISTSADDPNMCPGDSQKKVRACLQQIANNTEEQRQGHIKEICAKRRECLSKISDHCNEQYHKTKRLLKKCSCDDVSIDIHKANIVKCMSDHMDDEKEQKAMERILHKVHNKYCRRMEKISTMCDKVV</sequence>
<reference evidence="3 4" key="1">
    <citation type="journal article" date="2014" name="Nat. Genet.">
        <title>Genome and transcriptome of the porcine whipworm Trichuris suis.</title>
        <authorList>
            <person name="Jex A.R."/>
            <person name="Nejsum P."/>
            <person name="Schwarz E.M."/>
            <person name="Hu L."/>
            <person name="Young N.D."/>
            <person name="Hall R.S."/>
            <person name="Korhonen P.K."/>
            <person name="Liao S."/>
            <person name="Thamsborg S."/>
            <person name="Xia J."/>
            <person name="Xu P."/>
            <person name="Wang S."/>
            <person name="Scheerlinck J.P."/>
            <person name="Hofmann A."/>
            <person name="Sternberg P.W."/>
            <person name="Wang J."/>
            <person name="Gasser R.B."/>
        </authorList>
    </citation>
    <scope>NUCLEOTIDE SEQUENCE [LARGE SCALE GENOMIC DNA]</scope>
    <source>
        <strain evidence="3">DCEP-RM93F</strain>
        <strain evidence="2">DCEP-RM93M</strain>
    </source>
</reference>
<organism evidence="3">
    <name type="scientific">Trichuris suis</name>
    <name type="common">pig whipworm</name>
    <dbReference type="NCBI Taxonomy" id="68888"/>
    <lineage>
        <taxon>Eukaryota</taxon>
        <taxon>Metazoa</taxon>
        <taxon>Ecdysozoa</taxon>
        <taxon>Nematoda</taxon>
        <taxon>Enoplea</taxon>
        <taxon>Dorylaimia</taxon>
        <taxon>Trichinellida</taxon>
        <taxon>Trichuridae</taxon>
        <taxon>Trichuris</taxon>
    </lineage>
</organism>
<evidence type="ECO:0000313" key="4">
    <source>
        <dbReference type="Proteomes" id="UP000030764"/>
    </source>
</evidence>
<dbReference type="Proteomes" id="UP000030758">
    <property type="component" value="Unassembled WGS sequence"/>
</dbReference>
<name>A0A085NMB1_9BILA</name>
<evidence type="ECO:0008006" key="5">
    <source>
        <dbReference type="Google" id="ProtNLM"/>
    </source>
</evidence>
<evidence type="ECO:0000313" key="2">
    <source>
        <dbReference type="EMBL" id="KFD49335.1"/>
    </source>
</evidence>
<protein>
    <recommendedName>
        <fullName evidence="5">Cysteine rich repeat-containing domain protein</fullName>
    </recommendedName>
</protein>
<gene>
    <name evidence="2" type="ORF">M513_09782</name>
    <name evidence="3" type="ORF">M514_09782</name>
</gene>
<accession>A0A085NMB1</accession>
<feature type="signal peptide" evidence="1">
    <location>
        <begin position="1"/>
        <end position="18"/>
    </location>
</feature>
<feature type="chain" id="PRO_5010405418" description="Cysteine rich repeat-containing domain protein" evidence="1">
    <location>
        <begin position="19"/>
        <end position="263"/>
    </location>
</feature>
<keyword evidence="4" id="KW-1185">Reference proteome</keyword>
<dbReference type="Proteomes" id="UP000030764">
    <property type="component" value="Unassembled WGS sequence"/>
</dbReference>
<proteinExistence type="predicted"/>